<evidence type="ECO:0000313" key="3">
    <source>
        <dbReference type="EMBL" id="GGW44282.1"/>
    </source>
</evidence>
<dbReference type="InterPro" id="IPR036890">
    <property type="entry name" value="HATPase_C_sf"/>
</dbReference>
<evidence type="ECO:0000259" key="2">
    <source>
        <dbReference type="PROSITE" id="PS50109"/>
    </source>
</evidence>
<dbReference type="SUPFAM" id="SSF55874">
    <property type="entry name" value="ATPase domain of HSP90 chaperone/DNA topoisomerase II/histidine kinase"/>
    <property type="match status" value="1"/>
</dbReference>
<dbReference type="AlphaFoldDB" id="A0A918J2D4"/>
<protein>
    <submittedName>
        <fullName evidence="3">ATPase</fullName>
    </submittedName>
</protein>
<dbReference type="InterPro" id="IPR005467">
    <property type="entry name" value="His_kinase_dom"/>
</dbReference>
<dbReference type="CDD" id="cd00075">
    <property type="entry name" value="HATPase"/>
    <property type="match status" value="1"/>
</dbReference>
<dbReference type="Proteomes" id="UP000628984">
    <property type="component" value="Unassembled WGS sequence"/>
</dbReference>
<dbReference type="InterPro" id="IPR052023">
    <property type="entry name" value="Histidine_kinase_KdpD"/>
</dbReference>
<evidence type="ECO:0000256" key="1">
    <source>
        <dbReference type="SAM" id="Phobius"/>
    </source>
</evidence>
<dbReference type="GO" id="GO:0005886">
    <property type="term" value="C:plasma membrane"/>
    <property type="evidence" value="ECO:0007669"/>
    <property type="project" value="TreeGrafter"/>
</dbReference>
<dbReference type="GO" id="GO:0000155">
    <property type="term" value="F:phosphorelay sensor kinase activity"/>
    <property type="evidence" value="ECO:0007669"/>
    <property type="project" value="TreeGrafter"/>
</dbReference>
<feature type="transmembrane region" description="Helical" evidence="1">
    <location>
        <begin position="239"/>
        <end position="259"/>
    </location>
</feature>
<dbReference type="PANTHER" id="PTHR45569">
    <property type="entry name" value="SENSOR PROTEIN KDPD"/>
    <property type="match status" value="1"/>
</dbReference>
<name>A0A918J2D4_9RHOB</name>
<dbReference type="SMART" id="SM00387">
    <property type="entry name" value="HATPase_c"/>
    <property type="match status" value="1"/>
</dbReference>
<keyword evidence="1" id="KW-1133">Transmembrane helix</keyword>
<gene>
    <name evidence="3" type="ORF">GCM10011452_35650</name>
</gene>
<dbReference type="Gene3D" id="2.60.40.2380">
    <property type="match status" value="1"/>
</dbReference>
<dbReference type="RefSeq" id="WP_189635243.1">
    <property type="nucleotide sequence ID" value="NZ_BMYQ01000017.1"/>
</dbReference>
<feature type="transmembrane region" description="Helical" evidence="1">
    <location>
        <begin position="177"/>
        <end position="198"/>
    </location>
</feature>
<feature type="transmembrane region" description="Helical" evidence="1">
    <location>
        <begin position="205"/>
        <end position="227"/>
    </location>
</feature>
<accession>A0A918J2D4</accession>
<feature type="transmembrane region" description="Helical" evidence="1">
    <location>
        <begin position="354"/>
        <end position="376"/>
    </location>
</feature>
<organism evidence="3 4">
    <name type="scientific">Gemmobacter lanyuensis</name>
    <dbReference type="NCBI Taxonomy" id="1054497"/>
    <lineage>
        <taxon>Bacteria</taxon>
        <taxon>Pseudomonadati</taxon>
        <taxon>Pseudomonadota</taxon>
        <taxon>Alphaproteobacteria</taxon>
        <taxon>Rhodobacterales</taxon>
        <taxon>Paracoccaceae</taxon>
        <taxon>Gemmobacter</taxon>
    </lineage>
</organism>
<evidence type="ECO:0000313" key="4">
    <source>
        <dbReference type="Proteomes" id="UP000628984"/>
    </source>
</evidence>
<dbReference type="InterPro" id="IPR011622">
    <property type="entry name" value="7TMR_DISM_rcpt_extracell_dom2"/>
</dbReference>
<comment type="caution">
    <text evidence="3">The sequence shown here is derived from an EMBL/GenBank/DDBJ whole genome shotgun (WGS) entry which is preliminary data.</text>
</comment>
<reference evidence="3" key="2">
    <citation type="submission" date="2020-09" db="EMBL/GenBank/DDBJ databases">
        <authorList>
            <person name="Sun Q."/>
            <person name="Kim S."/>
        </authorList>
    </citation>
    <scope>NUCLEOTIDE SEQUENCE</scope>
    <source>
        <strain evidence="3">KCTC 23714</strain>
    </source>
</reference>
<dbReference type="Pfam" id="PF07696">
    <property type="entry name" value="7TMR-DISMED2"/>
    <property type="match status" value="1"/>
</dbReference>
<dbReference type="PROSITE" id="PS50109">
    <property type="entry name" value="HIS_KIN"/>
    <property type="match status" value="1"/>
</dbReference>
<feature type="transmembrane region" description="Helical" evidence="1">
    <location>
        <begin position="293"/>
        <end position="314"/>
    </location>
</feature>
<feature type="transmembrane region" description="Helical" evidence="1">
    <location>
        <begin position="266"/>
        <end position="287"/>
    </location>
</feature>
<reference evidence="3" key="1">
    <citation type="journal article" date="2014" name="Int. J. Syst. Evol. Microbiol.">
        <title>Complete genome sequence of Corynebacterium casei LMG S-19264T (=DSM 44701T), isolated from a smear-ripened cheese.</title>
        <authorList>
            <consortium name="US DOE Joint Genome Institute (JGI-PGF)"/>
            <person name="Walter F."/>
            <person name="Albersmeier A."/>
            <person name="Kalinowski J."/>
            <person name="Ruckert C."/>
        </authorList>
    </citation>
    <scope>NUCLEOTIDE SEQUENCE</scope>
    <source>
        <strain evidence="3">KCTC 23714</strain>
    </source>
</reference>
<dbReference type="InterPro" id="IPR003594">
    <property type="entry name" value="HATPase_dom"/>
</dbReference>
<feature type="domain" description="Histidine kinase" evidence="2">
    <location>
        <begin position="415"/>
        <end position="619"/>
    </location>
</feature>
<keyword evidence="4" id="KW-1185">Reference proteome</keyword>
<keyword evidence="1" id="KW-0472">Membrane</keyword>
<dbReference type="EMBL" id="BMYQ01000017">
    <property type="protein sequence ID" value="GGW44282.1"/>
    <property type="molecule type" value="Genomic_DNA"/>
</dbReference>
<sequence length="635" mass="70523">MAVPVRKALVADLERILLALAFWLGLAAGPLQAADDWIERLGLLQDPAANFTPDSVRAGPFQSYDHQLALGFSRAAHWVRVELRPSAVPLLLSIEIPNLDHVRLLRRDKAGVWHTTESGDTVPYAERPWRSPFLAFRIEPEQTGQPLYLRILTTGTTGINIAARPIEQGLLSEHRHMILDAAIFGLVLMAIALCLLLYAVSRQRIFLGFCLTQMLWLAEAVTFNGYTSVLLPGTPTDRIYSVLGSASFLVDMFFHIALVRRFRPAAWAFWTATGVAVLGLFAVPILFFQDVMLAMQFRTILSAIFVVLMAVMAWTAKAPSVVSVGMLRTVYSALVLSICIWLLPMLGWTAPLSISFQAIMLQGTVNLALIMAMLAYQTLRERRLAEVASERMRDAETERRVQSQSLEAQRNLTWMLSHEVGTSLAIIRLALTRETISDRNARRIDKAINGLDRVIRHCLDTDRIQAGQLAISPRKLDLTEVVLGLREQFHGQRRIADDGLQEPIFLTTDPDLIRVTLTHILENAIKYSPEDTPIQLQIAPLADRAGVRITVRNERLAGPAPDAGRVFDKFYRDPHVLATSGSGLGLFIVRQVAKALGGSARFQIEDDFAILTLDLPDLTGTPSDLAVPRLQRVSG</sequence>
<feature type="transmembrane region" description="Helical" evidence="1">
    <location>
        <begin position="326"/>
        <end position="348"/>
    </location>
</feature>
<proteinExistence type="predicted"/>
<dbReference type="Pfam" id="PF02518">
    <property type="entry name" value="HATPase_c"/>
    <property type="match status" value="1"/>
</dbReference>
<keyword evidence="1" id="KW-0812">Transmembrane</keyword>
<dbReference type="PANTHER" id="PTHR45569:SF1">
    <property type="entry name" value="SENSOR PROTEIN KDPD"/>
    <property type="match status" value="1"/>
</dbReference>
<dbReference type="Gene3D" id="3.30.565.10">
    <property type="entry name" value="Histidine kinase-like ATPase, C-terminal domain"/>
    <property type="match status" value="1"/>
</dbReference>